<dbReference type="SMART" id="SM00849">
    <property type="entry name" value="Lactamase_B"/>
    <property type="match status" value="1"/>
</dbReference>
<dbReference type="EMBL" id="MT631451">
    <property type="protein sequence ID" value="QNO50772.1"/>
    <property type="molecule type" value="Genomic_DNA"/>
</dbReference>
<keyword evidence="4" id="KW-0862">Zinc</keyword>
<evidence type="ECO:0000256" key="4">
    <source>
        <dbReference type="ARBA" id="ARBA00022833"/>
    </source>
</evidence>
<dbReference type="GO" id="GO:0004416">
    <property type="term" value="F:hydroxyacylglutathione hydrolase activity"/>
    <property type="evidence" value="ECO:0007669"/>
    <property type="project" value="UniProtKB-EC"/>
</dbReference>
<dbReference type="SUPFAM" id="SSF56281">
    <property type="entry name" value="Metallo-hydrolase/oxidoreductase"/>
    <property type="match status" value="1"/>
</dbReference>
<dbReference type="AlphaFoldDB" id="A0A7G9YRY8"/>
<evidence type="ECO:0000259" key="5">
    <source>
        <dbReference type="SMART" id="SM00849"/>
    </source>
</evidence>
<feature type="domain" description="Metallo-beta-lactamase" evidence="5">
    <location>
        <begin position="17"/>
        <end position="195"/>
    </location>
</feature>
<evidence type="ECO:0000313" key="6">
    <source>
        <dbReference type="EMBL" id="QNO50772.1"/>
    </source>
</evidence>
<sequence length="224" mass="25074">MRIRDGVYWYKEKGLFDANTYVIRDELTVLIDPGFEIYLGLRLEEMEEDGINAVDIDLITLTHLHPDHCNATAALKDISGAKVALHPSQMEYLDIMLEEVSRVLGVGTGPKFVVDSVLDENLSIGDTELRIVHTPGHSPGSVCFYVSAEKILICGDLVFEKSIGRTDLPFGNKEELEKSINKISALDTELLLPGHGAIIEGRSNVKRNYEFITECLDRHSRIFQ</sequence>
<dbReference type="Pfam" id="PF00753">
    <property type="entry name" value="Lactamase_B"/>
    <property type="match status" value="1"/>
</dbReference>
<dbReference type="EC" id="3.1.2.6" evidence="6"/>
<gene>
    <name evidence="6" type="primary">gloB</name>
    <name evidence="6" type="ORF">HMJGLFMP_00014</name>
</gene>
<protein>
    <submittedName>
        <fullName evidence="6">Hydroxyacylglutathione hydrolase</fullName>
        <ecNumber evidence="6">3.1.2.6</ecNumber>
    </submittedName>
</protein>
<dbReference type="Gene3D" id="3.60.15.10">
    <property type="entry name" value="Ribonuclease Z/Hydroxyacylglutathione hydrolase-like"/>
    <property type="match status" value="1"/>
</dbReference>
<keyword evidence="2" id="KW-0479">Metal-binding</keyword>
<evidence type="ECO:0000256" key="3">
    <source>
        <dbReference type="ARBA" id="ARBA00022801"/>
    </source>
</evidence>
<proteinExistence type="predicted"/>
<reference evidence="6" key="1">
    <citation type="submission" date="2020-06" db="EMBL/GenBank/DDBJ databases">
        <title>Unique genomic features of the anaerobic methanotrophic archaea.</title>
        <authorList>
            <person name="Chadwick G.L."/>
            <person name="Skennerton C.T."/>
            <person name="Laso-Perez R."/>
            <person name="Leu A.O."/>
            <person name="Speth D.R."/>
            <person name="Yu H."/>
            <person name="Morgan-Lang C."/>
            <person name="Hatzenpichler R."/>
            <person name="Goudeau D."/>
            <person name="Malmstrom R."/>
            <person name="Brazelton W.J."/>
            <person name="Woyke T."/>
            <person name="Hallam S.J."/>
            <person name="Tyson G.W."/>
            <person name="Wegener G."/>
            <person name="Boetius A."/>
            <person name="Orphan V."/>
        </authorList>
    </citation>
    <scope>NUCLEOTIDE SEQUENCE</scope>
</reference>
<dbReference type="PANTHER" id="PTHR46233:SF3">
    <property type="entry name" value="HYDROXYACYLGLUTATHIONE HYDROLASE GLOC"/>
    <property type="match status" value="1"/>
</dbReference>
<evidence type="ECO:0000256" key="1">
    <source>
        <dbReference type="ARBA" id="ARBA00001947"/>
    </source>
</evidence>
<dbReference type="PANTHER" id="PTHR46233">
    <property type="entry name" value="HYDROXYACYLGLUTATHIONE HYDROLASE GLOC"/>
    <property type="match status" value="1"/>
</dbReference>
<evidence type="ECO:0000256" key="2">
    <source>
        <dbReference type="ARBA" id="ARBA00022723"/>
    </source>
</evidence>
<comment type="cofactor">
    <cofactor evidence="1">
        <name>Zn(2+)</name>
        <dbReference type="ChEBI" id="CHEBI:29105"/>
    </cofactor>
</comment>
<accession>A0A7G9YRY8</accession>
<dbReference type="CDD" id="cd06262">
    <property type="entry name" value="metallo-hydrolase-like_MBL-fold"/>
    <property type="match status" value="1"/>
</dbReference>
<dbReference type="InterPro" id="IPR001279">
    <property type="entry name" value="Metallo-B-lactamas"/>
</dbReference>
<name>A0A7G9YRY8_9EURY</name>
<keyword evidence="3 6" id="KW-0378">Hydrolase</keyword>
<dbReference type="GO" id="GO:0046872">
    <property type="term" value="F:metal ion binding"/>
    <property type="evidence" value="ECO:0007669"/>
    <property type="project" value="UniProtKB-KW"/>
</dbReference>
<organism evidence="6">
    <name type="scientific">Candidatus Methanophagaceae archaeon ANME-1 ERB6</name>
    <dbReference type="NCBI Taxonomy" id="2759912"/>
    <lineage>
        <taxon>Archaea</taxon>
        <taxon>Methanobacteriati</taxon>
        <taxon>Methanobacteriota</taxon>
        <taxon>Stenosarchaea group</taxon>
        <taxon>Methanomicrobia</taxon>
        <taxon>Candidatus Methanophagales</taxon>
        <taxon>Candidatus Methanophagaceae</taxon>
    </lineage>
</organism>
<dbReference type="InterPro" id="IPR051453">
    <property type="entry name" value="MBL_Glyoxalase_II"/>
</dbReference>
<dbReference type="InterPro" id="IPR036866">
    <property type="entry name" value="RibonucZ/Hydroxyglut_hydro"/>
</dbReference>